<feature type="domain" description="THUMP-like" evidence="1">
    <location>
        <begin position="321"/>
        <end position="391"/>
    </location>
</feature>
<accession>A0A2S8GFT8</accession>
<dbReference type="AlphaFoldDB" id="A0A2S8GFT8"/>
<protein>
    <recommendedName>
        <fullName evidence="1">THUMP-like domain-containing protein</fullName>
    </recommendedName>
</protein>
<dbReference type="RefSeq" id="WP_105350366.1">
    <property type="nucleotide sequence ID" value="NZ_PUIB01000001.1"/>
</dbReference>
<reference evidence="2 3" key="1">
    <citation type="submission" date="2018-02" db="EMBL/GenBank/DDBJ databases">
        <title>Comparative genomes isolates from brazilian mangrove.</title>
        <authorList>
            <person name="Araujo J.E."/>
            <person name="Taketani R.G."/>
            <person name="Silva M.C.P."/>
            <person name="Loureco M.V."/>
            <person name="Andreote F.D."/>
        </authorList>
    </citation>
    <scope>NUCLEOTIDE SEQUENCE [LARGE SCALE GENOMIC DNA]</scope>
    <source>
        <strain evidence="2 3">NAP PRIS-MGV</strain>
    </source>
</reference>
<dbReference type="InterPro" id="IPR041497">
    <property type="entry name" value="Thump-like"/>
</dbReference>
<sequence>MAAESADISDLRWLVSDEAAEIFAQFPQPALSVQQLARLQREHSPARAALISEQLELRQRGRAKFSRAEAMFFTRVGLEQATDDVIAAYKSQRFGPAQTVADLCCGIGGDLAALAAGRTATGVDLSPQLAVLAQANGAAYGQTVATESIDAASCDIAAFNAWHCDPDRRAADRRTTQLDSFSPTTEELDQLLRQNSNAAIKLAPATHVPKAWRDDAELEWISSRRECRQLVAWFGSLADHGAGRRATHVDRDGKVSSFFAAGDAPLQTASQLGGYLMEPDPALLAADLVDDFALQHGLQRILPRSVYLTADAAIDSALVATFQVRDQLPIDRKSLSKRLKEEGIGRVEVKVRGLDIRPEAFLKKLKLSGDLTATIILTPTPSGNRAILCERV</sequence>
<dbReference type="EMBL" id="PUIB01000001">
    <property type="protein sequence ID" value="PQO43348.1"/>
    <property type="molecule type" value="Genomic_DNA"/>
</dbReference>
<proteinExistence type="predicted"/>
<dbReference type="Gene3D" id="3.40.50.150">
    <property type="entry name" value="Vaccinia Virus protein VP39"/>
    <property type="match status" value="1"/>
</dbReference>
<evidence type="ECO:0000259" key="1">
    <source>
        <dbReference type="Pfam" id="PF18096"/>
    </source>
</evidence>
<gene>
    <name evidence="2" type="ORF">C5Y98_00085</name>
</gene>
<dbReference type="Proteomes" id="UP000239388">
    <property type="component" value="Unassembled WGS sequence"/>
</dbReference>
<evidence type="ECO:0000313" key="3">
    <source>
        <dbReference type="Proteomes" id="UP000239388"/>
    </source>
</evidence>
<comment type="caution">
    <text evidence="2">The sequence shown here is derived from an EMBL/GenBank/DDBJ whole genome shotgun (WGS) entry which is preliminary data.</text>
</comment>
<dbReference type="Pfam" id="PF18096">
    <property type="entry name" value="Thump_like"/>
    <property type="match status" value="1"/>
</dbReference>
<dbReference type="SUPFAM" id="SSF53335">
    <property type="entry name" value="S-adenosyl-L-methionine-dependent methyltransferases"/>
    <property type="match status" value="1"/>
</dbReference>
<organism evidence="2 3">
    <name type="scientific">Blastopirellula marina</name>
    <dbReference type="NCBI Taxonomy" id="124"/>
    <lineage>
        <taxon>Bacteria</taxon>
        <taxon>Pseudomonadati</taxon>
        <taxon>Planctomycetota</taxon>
        <taxon>Planctomycetia</taxon>
        <taxon>Pirellulales</taxon>
        <taxon>Pirellulaceae</taxon>
        <taxon>Blastopirellula</taxon>
    </lineage>
</organism>
<dbReference type="InterPro" id="IPR029063">
    <property type="entry name" value="SAM-dependent_MTases_sf"/>
</dbReference>
<evidence type="ECO:0000313" key="2">
    <source>
        <dbReference type="EMBL" id="PQO43348.1"/>
    </source>
</evidence>
<name>A0A2S8GFT8_9BACT</name>
<dbReference type="OrthoDB" id="9810570at2"/>